<keyword evidence="1" id="KW-0175">Coiled coil</keyword>
<feature type="coiled-coil region" evidence="1">
    <location>
        <begin position="5"/>
        <end position="43"/>
    </location>
</feature>
<proteinExistence type="predicted"/>
<organism evidence="3 4">
    <name type="scientific">Aldrovandia affinis</name>
    <dbReference type="NCBI Taxonomy" id="143900"/>
    <lineage>
        <taxon>Eukaryota</taxon>
        <taxon>Metazoa</taxon>
        <taxon>Chordata</taxon>
        <taxon>Craniata</taxon>
        <taxon>Vertebrata</taxon>
        <taxon>Euteleostomi</taxon>
        <taxon>Actinopterygii</taxon>
        <taxon>Neopterygii</taxon>
        <taxon>Teleostei</taxon>
        <taxon>Notacanthiformes</taxon>
        <taxon>Halosauridae</taxon>
        <taxon>Aldrovandia</taxon>
    </lineage>
</organism>
<dbReference type="AlphaFoldDB" id="A0AAD7SBI6"/>
<dbReference type="Proteomes" id="UP001221898">
    <property type="component" value="Unassembled WGS sequence"/>
</dbReference>
<dbReference type="EMBL" id="JAINUG010000082">
    <property type="protein sequence ID" value="KAJ8399560.1"/>
    <property type="molecule type" value="Genomic_DNA"/>
</dbReference>
<keyword evidence="4" id="KW-1185">Reference proteome</keyword>
<feature type="region of interest" description="Disordered" evidence="2">
    <location>
        <begin position="47"/>
        <end position="101"/>
    </location>
</feature>
<sequence>MLVQIQSAEEQRKQHAQAMEIQIQNTELLRAELKERLDAQKEYALVERVHRANPGAGDRPKDPPRRHLPDSATHRPPPPLTRSLRESPVRQRPWLKRKLGM</sequence>
<evidence type="ECO:0000313" key="3">
    <source>
        <dbReference type="EMBL" id="KAJ8399560.1"/>
    </source>
</evidence>
<evidence type="ECO:0000313" key="4">
    <source>
        <dbReference type="Proteomes" id="UP001221898"/>
    </source>
</evidence>
<reference evidence="3" key="1">
    <citation type="journal article" date="2023" name="Science">
        <title>Genome structures resolve the early diversification of teleost fishes.</title>
        <authorList>
            <person name="Parey E."/>
            <person name="Louis A."/>
            <person name="Montfort J."/>
            <person name="Bouchez O."/>
            <person name="Roques C."/>
            <person name="Iampietro C."/>
            <person name="Lluch J."/>
            <person name="Castinel A."/>
            <person name="Donnadieu C."/>
            <person name="Desvignes T."/>
            <person name="Floi Bucao C."/>
            <person name="Jouanno E."/>
            <person name="Wen M."/>
            <person name="Mejri S."/>
            <person name="Dirks R."/>
            <person name="Jansen H."/>
            <person name="Henkel C."/>
            <person name="Chen W.J."/>
            <person name="Zahm M."/>
            <person name="Cabau C."/>
            <person name="Klopp C."/>
            <person name="Thompson A.W."/>
            <person name="Robinson-Rechavi M."/>
            <person name="Braasch I."/>
            <person name="Lecointre G."/>
            <person name="Bobe J."/>
            <person name="Postlethwait J.H."/>
            <person name="Berthelot C."/>
            <person name="Roest Crollius H."/>
            <person name="Guiguen Y."/>
        </authorList>
    </citation>
    <scope>NUCLEOTIDE SEQUENCE</scope>
    <source>
        <strain evidence="3">NC1722</strain>
    </source>
</reference>
<gene>
    <name evidence="3" type="ORF">AAFF_G00409710</name>
</gene>
<protein>
    <submittedName>
        <fullName evidence="3">Uncharacterized protein</fullName>
    </submittedName>
</protein>
<feature type="compositionally biased region" description="Basic and acidic residues" evidence="2">
    <location>
        <begin position="58"/>
        <end position="73"/>
    </location>
</feature>
<evidence type="ECO:0000256" key="2">
    <source>
        <dbReference type="SAM" id="MobiDB-lite"/>
    </source>
</evidence>
<name>A0AAD7SBI6_9TELE</name>
<accession>A0AAD7SBI6</accession>
<evidence type="ECO:0000256" key="1">
    <source>
        <dbReference type="SAM" id="Coils"/>
    </source>
</evidence>
<comment type="caution">
    <text evidence="3">The sequence shown here is derived from an EMBL/GenBank/DDBJ whole genome shotgun (WGS) entry which is preliminary data.</text>
</comment>